<sequence length="288" mass="28784">MPQSLLLLLSAVLLAASPALAIGDFPCDGSTDAQSCAAWSVDANAQGTISSTAECFPDPINPTISYCGYASAACTTGDDCDYGSCGSNGKCTGYLGDLCPNGQNDCQAFFFCGTDGRCGGTGAECANGAADSPIPNPEQQCVSQVCDTTTKTCTAPPTAGVPNGYGCGNGDICASGFCSSSDLCAVQPSGASSKKVKRYVLNGSGPNVDSCPSGQTACAVGNSLSDGFECIDSQNNLEQCGGCVTNGEGEDCTMIHGVEAVECQQGRCIVLSCVPGLVVSADSAACTL</sequence>
<comment type="caution">
    <text evidence="3">The sequence shown here is derived from an EMBL/GenBank/DDBJ whole genome shotgun (WGS) entry which is preliminary data.</text>
</comment>
<dbReference type="PANTHER" id="PTHR35192:SF2">
    <property type="entry name" value="APPLE DOMAIN-CONTAINING PROTEIN"/>
    <property type="match status" value="1"/>
</dbReference>
<dbReference type="PANTHER" id="PTHR35192">
    <property type="entry name" value="PROTEIN, PUTATIVE-RELATED"/>
    <property type="match status" value="1"/>
</dbReference>
<evidence type="ECO:0000313" key="3">
    <source>
        <dbReference type="EMBL" id="ORY90684.1"/>
    </source>
</evidence>
<dbReference type="OrthoDB" id="439917at2759"/>
<accession>A0A1Y2G196</accession>
<evidence type="ECO:0000256" key="1">
    <source>
        <dbReference type="SAM" id="SignalP"/>
    </source>
</evidence>
<feature type="chain" id="PRO_5012463428" description="Protein CPL1-like domain-containing protein" evidence="1">
    <location>
        <begin position="22"/>
        <end position="288"/>
    </location>
</feature>
<evidence type="ECO:0000313" key="4">
    <source>
        <dbReference type="Proteomes" id="UP000193467"/>
    </source>
</evidence>
<keyword evidence="1" id="KW-0732">Signal</keyword>
<evidence type="ECO:0000259" key="2">
    <source>
        <dbReference type="Pfam" id="PF21671"/>
    </source>
</evidence>
<reference evidence="3 4" key="1">
    <citation type="submission" date="2016-07" db="EMBL/GenBank/DDBJ databases">
        <title>Pervasive Adenine N6-methylation of Active Genes in Fungi.</title>
        <authorList>
            <consortium name="DOE Joint Genome Institute"/>
            <person name="Mondo S.J."/>
            <person name="Dannebaum R.O."/>
            <person name="Kuo R.C."/>
            <person name="Labutti K."/>
            <person name="Haridas S."/>
            <person name="Kuo A."/>
            <person name="Salamov A."/>
            <person name="Ahrendt S.R."/>
            <person name="Lipzen A."/>
            <person name="Sullivan W."/>
            <person name="Andreopoulos W.B."/>
            <person name="Clum A."/>
            <person name="Lindquist E."/>
            <person name="Daum C."/>
            <person name="Ramamoorthy G.K."/>
            <person name="Gryganskyi A."/>
            <person name="Culley D."/>
            <person name="Magnuson J.K."/>
            <person name="James T.Y."/>
            <person name="O'Malley M.A."/>
            <person name="Stajich J.E."/>
            <person name="Spatafora J.W."/>
            <person name="Visel A."/>
            <person name="Grigoriev I.V."/>
        </authorList>
    </citation>
    <scope>NUCLEOTIDE SEQUENCE [LARGE SCALE GENOMIC DNA]</scope>
    <source>
        <strain evidence="3 4">62-1032</strain>
    </source>
</reference>
<dbReference type="InParanoid" id="A0A1Y2G196"/>
<keyword evidence="4" id="KW-1185">Reference proteome</keyword>
<name>A0A1Y2G196_9BASI</name>
<organism evidence="3 4">
    <name type="scientific">Leucosporidium creatinivorum</name>
    <dbReference type="NCBI Taxonomy" id="106004"/>
    <lineage>
        <taxon>Eukaryota</taxon>
        <taxon>Fungi</taxon>
        <taxon>Dikarya</taxon>
        <taxon>Basidiomycota</taxon>
        <taxon>Pucciniomycotina</taxon>
        <taxon>Microbotryomycetes</taxon>
        <taxon>Leucosporidiales</taxon>
        <taxon>Leucosporidium</taxon>
    </lineage>
</organism>
<dbReference type="EMBL" id="MCGR01000003">
    <property type="protein sequence ID" value="ORY90684.1"/>
    <property type="molecule type" value="Genomic_DNA"/>
</dbReference>
<dbReference type="Proteomes" id="UP000193467">
    <property type="component" value="Unassembled WGS sequence"/>
</dbReference>
<feature type="domain" description="Protein CPL1-like" evidence="2">
    <location>
        <begin position="228"/>
        <end position="286"/>
    </location>
</feature>
<dbReference type="AlphaFoldDB" id="A0A1Y2G196"/>
<feature type="signal peptide" evidence="1">
    <location>
        <begin position="1"/>
        <end position="21"/>
    </location>
</feature>
<gene>
    <name evidence="3" type="ORF">BCR35DRAFT_349630</name>
</gene>
<protein>
    <recommendedName>
        <fullName evidence="2">Protein CPL1-like domain-containing protein</fullName>
    </recommendedName>
</protein>
<dbReference type="InterPro" id="IPR048661">
    <property type="entry name" value="CPL1-like"/>
</dbReference>
<proteinExistence type="predicted"/>
<dbReference type="InterPro" id="IPR038955">
    <property type="entry name" value="PriA/CPL1_fungi"/>
</dbReference>
<dbReference type="Pfam" id="PF21671">
    <property type="entry name" value="CPL1-like"/>
    <property type="match status" value="1"/>
</dbReference>
<dbReference type="STRING" id="106004.A0A1Y2G196"/>